<dbReference type="Gene3D" id="3.90.550.10">
    <property type="entry name" value="Spore Coat Polysaccharide Biosynthesis Protein SpsA, Chain A"/>
    <property type="match status" value="1"/>
</dbReference>
<keyword evidence="10" id="KW-1185">Reference proteome</keyword>
<name>A0A1N7KBV0_9RHOB</name>
<dbReference type="SUPFAM" id="SSF53448">
    <property type="entry name" value="Nucleotide-diphospho-sugar transferases"/>
    <property type="match status" value="1"/>
</dbReference>
<dbReference type="PANTHER" id="PTHR48090:SF3">
    <property type="entry name" value="UNDECAPRENYL-PHOSPHATE 4-DEOXY-4-FORMAMIDO-L-ARABINOSE TRANSFERASE"/>
    <property type="match status" value="1"/>
</dbReference>
<evidence type="ECO:0000256" key="3">
    <source>
        <dbReference type="ARBA" id="ARBA00022679"/>
    </source>
</evidence>
<reference evidence="10" key="1">
    <citation type="submission" date="2017-01" db="EMBL/GenBank/DDBJ databases">
        <authorList>
            <person name="Varghese N."/>
            <person name="Submissions S."/>
        </authorList>
    </citation>
    <scope>NUCLEOTIDE SEQUENCE [LARGE SCALE GENOMIC DNA]</scope>
    <source>
        <strain evidence="10">DSM 18714</strain>
    </source>
</reference>
<keyword evidence="5" id="KW-0448">Lipopolysaccharide biosynthesis</keyword>
<keyword evidence="6" id="KW-1133">Transmembrane helix</keyword>
<evidence type="ECO:0000259" key="8">
    <source>
        <dbReference type="Pfam" id="PF00535"/>
    </source>
</evidence>
<dbReference type="Pfam" id="PF00535">
    <property type="entry name" value="Glycos_transf_2"/>
    <property type="match status" value="1"/>
</dbReference>
<keyword evidence="7" id="KW-0472">Membrane</keyword>
<evidence type="ECO:0000313" key="10">
    <source>
        <dbReference type="Proteomes" id="UP000186098"/>
    </source>
</evidence>
<dbReference type="CDD" id="cd04179">
    <property type="entry name" value="DPM_DPG-synthase_like"/>
    <property type="match status" value="1"/>
</dbReference>
<sequence length="240" mass="25858">MTDAPAVSVVLPAKDEAVALGTLLPAIAEVLSDTPHEIVVVDDGSSDDTAAVVRALAADLAQIRLLRHRHACGQSAALRSGVEAARGALIVTLDADGQNPPENLPRLIAPFAAGDPTLGLVQGQRMKRQDTLAKRLASRAANALRGRLLKDGVRDSGCGMKAFPRAVYLRLAYFDHIHRFMPAMVRREGYRIEVVDVTHAERQGGASKYTNLGRALVGAVDLLGVVWLLNRRRLPQLRDD</sequence>
<proteinExistence type="predicted"/>
<keyword evidence="4" id="KW-0812">Transmembrane</keyword>
<dbReference type="GO" id="GO:0005886">
    <property type="term" value="C:plasma membrane"/>
    <property type="evidence" value="ECO:0007669"/>
    <property type="project" value="TreeGrafter"/>
</dbReference>
<accession>A0A1N7KBV0</accession>
<evidence type="ECO:0000256" key="7">
    <source>
        <dbReference type="ARBA" id="ARBA00023136"/>
    </source>
</evidence>
<keyword evidence="3 9" id="KW-0808">Transferase</keyword>
<dbReference type="EMBL" id="FTOM01000001">
    <property type="protein sequence ID" value="SIS59066.1"/>
    <property type="molecule type" value="Genomic_DNA"/>
</dbReference>
<evidence type="ECO:0000256" key="6">
    <source>
        <dbReference type="ARBA" id="ARBA00022989"/>
    </source>
</evidence>
<dbReference type="OrthoDB" id="9807795at2"/>
<dbReference type="InterPro" id="IPR029044">
    <property type="entry name" value="Nucleotide-diphossugar_trans"/>
</dbReference>
<dbReference type="GO" id="GO:0009103">
    <property type="term" value="P:lipopolysaccharide biosynthetic process"/>
    <property type="evidence" value="ECO:0007669"/>
    <property type="project" value="UniProtKB-KW"/>
</dbReference>
<dbReference type="PANTHER" id="PTHR48090">
    <property type="entry name" value="UNDECAPRENYL-PHOSPHATE 4-DEOXY-4-FORMAMIDO-L-ARABINOSE TRANSFERASE-RELATED"/>
    <property type="match status" value="1"/>
</dbReference>
<dbReference type="RefSeq" id="WP_076363577.1">
    <property type="nucleotide sequence ID" value="NZ_FTOM01000001.1"/>
</dbReference>
<dbReference type="Proteomes" id="UP000186098">
    <property type="component" value="Unassembled WGS sequence"/>
</dbReference>
<evidence type="ECO:0000313" key="9">
    <source>
        <dbReference type="EMBL" id="SIS59066.1"/>
    </source>
</evidence>
<feature type="domain" description="Glycosyltransferase 2-like" evidence="8">
    <location>
        <begin position="8"/>
        <end position="168"/>
    </location>
</feature>
<keyword evidence="2" id="KW-0328">Glycosyltransferase</keyword>
<evidence type="ECO:0000256" key="2">
    <source>
        <dbReference type="ARBA" id="ARBA00022676"/>
    </source>
</evidence>
<evidence type="ECO:0000256" key="4">
    <source>
        <dbReference type="ARBA" id="ARBA00022692"/>
    </source>
</evidence>
<keyword evidence="1" id="KW-1003">Cell membrane</keyword>
<dbReference type="AlphaFoldDB" id="A0A1N7KBV0"/>
<dbReference type="FunFam" id="3.90.550.10:FF:000170">
    <property type="entry name" value="Dolichol-phosphate mannosyltransferase"/>
    <property type="match status" value="1"/>
</dbReference>
<dbReference type="InterPro" id="IPR001173">
    <property type="entry name" value="Glyco_trans_2-like"/>
</dbReference>
<protein>
    <submittedName>
        <fullName evidence="9">Glycosyltransferase involved in cell wall bisynthesis</fullName>
    </submittedName>
</protein>
<dbReference type="InterPro" id="IPR050256">
    <property type="entry name" value="Glycosyltransferase_2"/>
</dbReference>
<dbReference type="STRING" id="407234.SAMN05421795_101801"/>
<evidence type="ECO:0000256" key="5">
    <source>
        <dbReference type="ARBA" id="ARBA00022985"/>
    </source>
</evidence>
<evidence type="ECO:0000256" key="1">
    <source>
        <dbReference type="ARBA" id="ARBA00022475"/>
    </source>
</evidence>
<organism evidence="9 10">
    <name type="scientific">Phaeovulum vinaykumarii</name>
    <dbReference type="NCBI Taxonomy" id="407234"/>
    <lineage>
        <taxon>Bacteria</taxon>
        <taxon>Pseudomonadati</taxon>
        <taxon>Pseudomonadota</taxon>
        <taxon>Alphaproteobacteria</taxon>
        <taxon>Rhodobacterales</taxon>
        <taxon>Paracoccaceae</taxon>
        <taxon>Phaeovulum</taxon>
    </lineage>
</organism>
<dbReference type="GO" id="GO:0099621">
    <property type="term" value="F:undecaprenyl-phosphate 4-deoxy-4-formamido-L-arabinose transferase activity"/>
    <property type="evidence" value="ECO:0007669"/>
    <property type="project" value="TreeGrafter"/>
</dbReference>
<gene>
    <name evidence="9" type="ORF">SAMN05421795_101801</name>
</gene>